<evidence type="ECO:0000313" key="3">
    <source>
        <dbReference type="Proteomes" id="UP000019184"/>
    </source>
</evidence>
<gene>
    <name evidence="2" type="ORF">BN874_130054</name>
</gene>
<comment type="caution">
    <text evidence="2">The sequence shown here is derived from an EMBL/GenBank/DDBJ whole genome shotgun (WGS) entry which is preliminary data.</text>
</comment>
<dbReference type="Proteomes" id="UP000019184">
    <property type="component" value="Unassembled WGS sequence"/>
</dbReference>
<keyword evidence="3" id="KW-1185">Reference proteome</keyword>
<evidence type="ECO:0000313" key="2">
    <source>
        <dbReference type="EMBL" id="CDH43729.1"/>
    </source>
</evidence>
<organism evidence="2 3">
    <name type="scientific">Candidatus Contendobacter odensis Run_B_J11</name>
    <dbReference type="NCBI Taxonomy" id="1400861"/>
    <lineage>
        <taxon>Bacteria</taxon>
        <taxon>Pseudomonadati</taxon>
        <taxon>Pseudomonadota</taxon>
        <taxon>Gammaproteobacteria</taxon>
        <taxon>Candidatus Competibacteraceae</taxon>
        <taxon>Candidatus Contendibacter</taxon>
    </lineage>
</organism>
<reference evidence="2 3" key="1">
    <citation type="journal article" date="2014" name="ISME J.">
        <title>Candidatus Competibacter-lineage genomes retrieved from metagenomes reveal functional metabolic diversity.</title>
        <authorList>
            <person name="McIlroy S.J."/>
            <person name="Albertsen M."/>
            <person name="Andresen E.K."/>
            <person name="Saunders A.M."/>
            <person name="Kristiansen R."/>
            <person name="Stokholm-Bjerregaard M."/>
            <person name="Nielsen K.L."/>
            <person name="Nielsen P.H."/>
        </authorList>
    </citation>
    <scope>NUCLEOTIDE SEQUENCE [LARGE SCALE GENOMIC DNA]</scope>
    <source>
        <strain evidence="2 3">Run_B_J11</strain>
    </source>
</reference>
<feature type="region of interest" description="Disordered" evidence="1">
    <location>
        <begin position="35"/>
        <end position="66"/>
    </location>
</feature>
<sequence length="220" mass="23354">MQFVGLDPIRTPLGQPQLIAPAHSADIPPSVQALARGAGHRGRVTPPSALRAGRMPRQSDGAQSPSLPVKEAFCTWPWASLRQDQGAVAPGTLMVTPMPASPVRTSVTLSVLLGLPTVLATFAKHAFSATLVPLVALEWAGAVEPKPALAFCALVLLMSQPCVSVTCVQPDRSSRRRYLASMAWTEVVASRVTQAMTSDGVFMGLDLLRLGWMSGGLFFQ</sequence>
<proteinExistence type="predicted"/>
<accession>A0A7U7G8D1</accession>
<name>A0A7U7G8D1_9GAMM</name>
<evidence type="ECO:0000256" key="1">
    <source>
        <dbReference type="SAM" id="MobiDB-lite"/>
    </source>
</evidence>
<dbReference type="EMBL" id="CBTK010000035">
    <property type="protein sequence ID" value="CDH43729.1"/>
    <property type="molecule type" value="Genomic_DNA"/>
</dbReference>
<protein>
    <submittedName>
        <fullName evidence="2">Uncharacterized protein</fullName>
    </submittedName>
</protein>
<dbReference type="AlphaFoldDB" id="A0A7U7G8D1"/>